<dbReference type="STRING" id="436010.A0A167TQ19"/>
<evidence type="ECO:0000313" key="3">
    <source>
        <dbReference type="Proteomes" id="UP000076532"/>
    </source>
</evidence>
<sequence length="333" mass="37044">MSRYSINKSVAVFIVPSGIGVHSYQKPAHGGELRMSPSPVPFPEQSAQTRDAMHLHPHCRQSSYPPVAGIAYRDGSSLGQPAGIWTPRWSHRYASVEPAGMGVNRSTADAIVFGDSPISHSSPLSSVSQSAHGDNKRRSASPGVPPVTFYESDVGKDVGKEKFTTAYLNIDVEISDDAKEQKRTNSPYLTSRHPQAQTIVRAYVKFEAVDKLKKLHIEECSDAFGVQAHVLTQSNFCDCGLDHLHEKAESPTMIIRRKEEWDDADAQGSRSKRRARVWEMSQEYKKHQAEKEELKLQQVGDEAECLDSDIDIVGETIPHLKRSRQSKAKRLRG</sequence>
<feature type="region of interest" description="Disordered" evidence="1">
    <location>
        <begin position="120"/>
        <end position="147"/>
    </location>
</feature>
<evidence type="ECO:0000313" key="2">
    <source>
        <dbReference type="EMBL" id="KZP03164.1"/>
    </source>
</evidence>
<protein>
    <submittedName>
        <fullName evidence="2">Uncharacterized protein</fullName>
    </submittedName>
</protein>
<dbReference type="Proteomes" id="UP000076532">
    <property type="component" value="Unassembled WGS sequence"/>
</dbReference>
<feature type="compositionally biased region" description="Low complexity" evidence="1">
    <location>
        <begin position="120"/>
        <end position="130"/>
    </location>
</feature>
<reference evidence="2 3" key="1">
    <citation type="journal article" date="2016" name="Mol. Biol. Evol.">
        <title>Comparative Genomics of Early-Diverging Mushroom-Forming Fungi Provides Insights into the Origins of Lignocellulose Decay Capabilities.</title>
        <authorList>
            <person name="Nagy L.G."/>
            <person name="Riley R."/>
            <person name="Tritt A."/>
            <person name="Adam C."/>
            <person name="Daum C."/>
            <person name="Floudas D."/>
            <person name="Sun H."/>
            <person name="Yadav J.S."/>
            <person name="Pangilinan J."/>
            <person name="Larsson K.H."/>
            <person name="Matsuura K."/>
            <person name="Barry K."/>
            <person name="Labutti K."/>
            <person name="Kuo R."/>
            <person name="Ohm R.A."/>
            <person name="Bhattacharya S.S."/>
            <person name="Shirouzu T."/>
            <person name="Yoshinaga Y."/>
            <person name="Martin F.M."/>
            <person name="Grigoriev I.V."/>
            <person name="Hibbett D.S."/>
        </authorList>
    </citation>
    <scope>NUCLEOTIDE SEQUENCE [LARGE SCALE GENOMIC DNA]</scope>
    <source>
        <strain evidence="2 3">CBS 109695</strain>
    </source>
</reference>
<dbReference type="EMBL" id="KV418146">
    <property type="protein sequence ID" value="KZP03164.1"/>
    <property type="molecule type" value="Genomic_DNA"/>
</dbReference>
<evidence type="ECO:0000256" key="1">
    <source>
        <dbReference type="SAM" id="MobiDB-lite"/>
    </source>
</evidence>
<accession>A0A167TQ19</accession>
<keyword evidence="3" id="KW-1185">Reference proteome</keyword>
<dbReference type="AlphaFoldDB" id="A0A167TQ19"/>
<name>A0A167TQ19_9AGAM</name>
<organism evidence="2 3">
    <name type="scientific">Athelia psychrophila</name>
    <dbReference type="NCBI Taxonomy" id="1759441"/>
    <lineage>
        <taxon>Eukaryota</taxon>
        <taxon>Fungi</taxon>
        <taxon>Dikarya</taxon>
        <taxon>Basidiomycota</taxon>
        <taxon>Agaricomycotina</taxon>
        <taxon>Agaricomycetes</taxon>
        <taxon>Agaricomycetidae</taxon>
        <taxon>Atheliales</taxon>
        <taxon>Atheliaceae</taxon>
        <taxon>Athelia</taxon>
    </lineage>
</organism>
<proteinExistence type="predicted"/>
<dbReference type="OrthoDB" id="442460at2759"/>
<gene>
    <name evidence="2" type="ORF">FIBSPDRAFT_1019682</name>
</gene>